<dbReference type="Proteomes" id="UP001156702">
    <property type="component" value="Unassembled WGS sequence"/>
</dbReference>
<gene>
    <name evidence="1" type="ORF">GCM10007923_04160</name>
</gene>
<dbReference type="EMBL" id="BSOP01000004">
    <property type="protein sequence ID" value="GLR49211.1"/>
    <property type="molecule type" value="Genomic_DNA"/>
</dbReference>
<evidence type="ECO:0000313" key="2">
    <source>
        <dbReference type="Proteomes" id="UP001156702"/>
    </source>
</evidence>
<proteinExistence type="predicted"/>
<accession>A0ABQ5ZCK4</accession>
<keyword evidence="2" id="KW-1185">Reference proteome</keyword>
<sequence>MNPQRLLKLLVDIEARLSRVAKSIMTIEGEFGPNADIVQDVSSLAMKLRRHQNKIDSLRLQDVGALERDVDQLRKRLADRLKTTIASNVRTILKSIHDDTPLQHFTGGLRIGLNLLEPDELIEKVPGQKLAAFQFGFSDDKIQVVDQPLRPSEEEKAIAMASLEAAIEQGEYVTLDLAASNVSPRLKDAFARLQDMMGSYSNIVQIGARTQICDRMVRAEAEELSPTLFGLLVSHIENVFSALAQFEDWREYCENASRVPLDRQSIDQLTHTMASVIAQIRLTGAAHSTVTDALETVTDWVAEPASTDKRDVFSLTRTLANLWSIAVKSSIEVGRETISEVRKAAAKAILVVLLVAGASAVPIISRVPGGEWVETVFNYLKSVGVDSAK</sequence>
<name>A0ABQ5ZCK4_9HYPH</name>
<comment type="caution">
    <text evidence="1">The sequence shown here is derived from an EMBL/GenBank/DDBJ whole genome shotgun (WGS) entry which is preliminary data.</text>
</comment>
<evidence type="ECO:0000313" key="1">
    <source>
        <dbReference type="EMBL" id="GLR49211.1"/>
    </source>
</evidence>
<organism evidence="1 2">
    <name type="scientific">Shinella yambaruensis</name>
    <dbReference type="NCBI Taxonomy" id="415996"/>
    <lineage>
        <taxon>Bacteria</taxon>
        <taxon>Pseudomonadati</taxon>
        <taxon>Pseudomonadota</taxon>
        <taxon>Alphaproteobacteria</taxon>
        <taxon>Hyphomicrobiales</taxon>
        <taxon>Rhizobiaceae</taxon>
        <taxon>Shinella</taxon>
    </lineage>
</organism>
<reference evidence="2" key="1">
    <citation type="journal article" date="2019" name="Int. J. Syst. Evol. Microbiol.">
        <title>The Global Catalogue of Microorganisms (GCM) 10K type strain sequencing project: providing services to taxonomists for standard genome sequencing and annotation.</title>
        <authorList>
            <consortium name="The Broad Institute Genomics Platform"/>
            <consortium name="The Broad Institute Genome Sequencing Center for Infectious Disease"/>
            <person name="Wu L."/>
            <person name="Ma J."/>
        </authorList>
    </citation>
    <scope>NUCLEOTIDE SEQUENCE [LARGE SCALE GENOMIC DNA]</scope>
    <source>
        <strain evidence="2">NBRC 102122</strain>
    </source>
</reference>
<protein>
    <submittedName>
        <fullName evidence="1">Uncharacterized protein</fullName>
    </submittedName>
</protein>
<dbReference type="RefSeq" id="WP_244769570.1">
    <property type="nucleotide sequence ID" value="NZ_BSOP01000004.1"/>
</dbReference>